<proteinExistence type="predicted"/>
<evidence type="ECO:0000313" key="1">
    <source>
        <dbReference type="EMBL" id="GAA1616854.1"/>
    </source>
</evidence>
<organism evidence="1 2">
    <name type="scientific">Kribbella sancticallisti</name>
    <dbReference type="NCBI Taxonomy" id="460087"/>
    <lineage>
        <taxon>Bacteria</taxon>
        <taxon>Bacillati</taxon>
        <taxon>Actinomycetota</taxon>
        <taxon>Actinomycetes</taxon>
        <taxon>Propionibacteriales</taxon>
        <taxon>Kribbellaceae</taxon>
        <taxon>Kribbella</taxon>
    </lineage>
</organism>
<dbReference type="RefSeq" id="WP_344222330.1">
    <property type="nucleotide sequence ID" value="NZ_BAAAOS010000066.1"/>
</dbReference>
<dbReference type="EMBL" id="BAAAOS010000066">
    <property type="protein sequence ID" value="GAA1616854.1"/>
    <property type="molecule type" value="Genomic_DNA"/>
</dbReference>
<keyword evidence="2" id="KW-1185">Reference proteome</keyword>
<name>A0ABN2ETI5_9ACTN</name>
<dbReference type="Proteomes" id="UP001500393">
    <property type="component" value="Unassembled WGS sequence"/>
</dbReference>
<evidence type="ECO:0008006" key="3">
    <source>
        <dbReference type="Google" id="ProtNLM"/>
    </source>
</evidence>
<reference evidence="1 2" key="1">
    <citation type="journal article" date="2019" name="Int. J. Syst. Evol. Microbiol.">
        <title>The Global Catalogue of Microorganisms (GCM) 10K type strain sequencing project: providing services to taxonomists for standard genome sequencing and annotation.</title>
        <authorList>
            <consortium name="The Broad Institute Genomics Platform"/>
            <consortium name="The Broad Institute Genome Sequencing Center for Infectious Disease"/>
            <person name="Wu L."/>
            <person name="Ma J."/>
        </authorList>
    </citation>
    <scope>NUCLEOTIDE SEQUENCE [LARGE SCALE GENOMIC DNA]</scope>
    <source>
        <strain evidence="1 2">JCM 14969</strain>
    </source>
</reference>
<sequence>MRANWPVGPVCDACYARRKRNPGPCTRCQASQVLVGRSDENGDLCGPCSGTDIAFVCNRCGFPGDIYADGACTRCVVGDRVRDLLSHDEEGGIAPALRPLADGLIALDPPVTVLRWLQKGAGSRVLAQLVSQRTQISHAALDVRPQDLTTRHVREMLVATGILPRRQENLARLELWLDDILNRLSPHQKTVIAPFAEWSVVRDARRRAARGRYTTRACTHDRADIRVAINFLTWLDANQIDLTAAGQEQLDLWLTTHPTLHRSIGSFIRWAVARRLTGQITVPARRSGQPSRFLGDQEHHQQLKRCLNDEKLPLEVRITGALIGLYAVPVSRLVELTTDRFHRDGGSAYLTIERNPVLLPPKLAHLIENQIARTASNSTLRSPHDTAGPLFPGRPPTCPLSPGRLQVLMKQHGLAVINARNTAMLEAAADLPPIVISDLFGISPRTAYRWAQYAQDSWADYLAVCQDNE</sequence>
<evidence type="ECO:0000313" key="2">
    <source>
        <dbReference type="Proteomes" id="UP001500393"/>
    </source>
</evidence>
<comment type="caution">
    <text evidence="1">The sequence shown here is derived from an EMBL/GenBank/DDBJ whole genome shotgun (WGS) entry which is preliminary data.</text>
</comment>
<protein>
    <recommendedName>
        <fullName evidence="3">Recombinase XerD</fullName>
    </recommendedName>
</protein>
<gene>
    <name evidence="1" type="ORF">GCM10009789_83580</name>
</gene>
<accession>A0ABN2ETI5</accession>